<accession>A0A0F9K8T9</accession>
<reference evidence="2" key="1">
    <citation type="journal article" date="2015" name="Nature">
        <title>Complex archaea that bridge the gap between prokaryotes and eukaryotes.</title>
        <authorList>
            <person name="Spang A."/>
            <person name="Saw J.H."/>
            <person name="Jorgensen S.L."/>
            <person name="Zaremba-Niedzwiedzka K."/>
            <person name="Martijn J."/>
            <person name="Lind A.E."/>
            <person name="van Eijk R."/>
            <person name="Schleper C."/>
            <person name="Guy L."/>
            <person name="Ettema T.J."/>
        </authorList>
    </citation>
    <scope>NUCLEOTIDE SEQUENCE</scope>
</reference>
<proteinExistence type="predicted"/>
<gene>
    <name evidence="2" type="ORF">LCGC14_1360710</name>
</gene>
<name>A0A0F9K8T9_9ZZZZ</name>
<protein>
    <submittedName>
        <fullName evidence="2">Uncharacterized protein</fullName>
    </submittedName>
</protein>
<feature type="compositionally biased region" description="Basic residues" evidence="1">
    <location>
        <begin position="90"/>
        <end position="109"/>
    </location>
</feature>
<sequence>MPFHKKVFKKAGGLVKKINPFGKIARALKPKKKPARRPTTSTPLRTKPKKRMNKQLPSGVRVRSGNAPTASRRPLKVRPKAKRLTAQPFGRKKVVKKVGPRARRRPHRL</sequence>
<dbReference type="EMBL" id="LAZR01008502">
    <property type="protein sequence ID" value="KKM78368.1"/>
    <property type="molecule type" value="Genomic_DNA"/>
</dbReference>
<evidence type="ECO:0000313" key="2">
    <source>
        <dbReference type="EMBL" id="KKM78368.1"/>
    </source>
</evidence>
<evidence type="ECO:0000256" key="1">
    <source>
        <dbReference type="SAM" id="MobiDB-lite"/>
    </source>
</evidence>
<feature type="region of interest" description="Disordered" evidence="1">
    <location>
        <begin position="29"/>
        <end position="109"/>
    </location>
</feature>
<organism evidence="2">
    <name type="scientific">marine sediment metagenome</name>
    <dbReference type="NCBI Taxonomy" id="412755"/>
    <lineage>
        <taxon>unclassified sequences</taxon>
        <taxon>metagenomes</taxon>
        <taxon>ecological metagenomes</taxon>
    </lineage>
</organism>
<feature type="compositionally biased region" description="Basic residues" evidence="1">
    <location>
        <begin position="73"/>
        <end position="83"/>
    </location>
</feature>
<dbReference type="AlphaFoldDB" id="A0A0F9K8T9"/>
<comment type="caution">
    <text evidence="2">The sequence shown here is derived from an EMBL/GenBank/DDBJ whole genome shotgun (WGS) entry which is preliminary data.</text>
</comment>